<name>A0A183JB57_9BILA</name>
<dbReference type="WBParaSite" id="SBAD_0001352101-mRNA-1">
    <property type="protein sequence ID" value="SBAD_0001352101-mRNA-1"/>
    <property type="gene ID" value="SBAD_0001352101"/>
</dbReference>
<protein>
    <submittedName>
        <fullName evidence="3">cDNA</fullName>
    </submittedName>
</protein>
<organism evidence="3">
    <name type="scientific">Soboliphyme baturini</name>
    <dbReference type="NCBI Taxonomy" id="241478"/>
    <lineage>
        <taxon>Eukaryota</taxon>
        <taxon>Metazoa</taxon>
        <taxon>Ecdysozoa</taxon>
        <taxon>Nematoda</taxon>
        <taxon>Enoplea</taxon>
        <taxon>Dorylaimia</taxon>
        <taxon>Dioctophymatida</taxon>
        <taxon>Dioctophymatoidea</taxon>
        <taxon>Soboliphymatidae</taxon>
        <taxon>Soboliphyme</taxon>
    </lineage>
</organism>
<evidence type="ECO:0000313" key="1">
    <source>
        <dbReference type="EMBL" id="VDP54142.1"/>
    </source>
</evidence>
<gene>
    <name evidence="1" type="ORF">SBAD_LOCUS13105</name>
</gene>
<proteinExistence type="predicted"/>
<reference evidence="3" key="1">
    <citation type="submission" date="2016-06" db="UniProtKB">
        <authorList>
            <consortium name="WormBaseParasite"/>
        </authorList>
    </citation>
    <scope>IDENTIFICATION</scope>
</reference>
<evidence type="ECO:0000313" key="2">
    <source>
        <dbReference type="Proteomes" id="UP000270296"/>
    </source>
</evidence>
<dbReference type="AlphaFoldDB" id="A0A183JB57"/>
<dbReference type="Proteomes" id="UP000270296">
    <property type="component" value="Unassembled WGS sequence"/>
</dbReference>
<evidence type="ECO:0000313" key="3">
    <source>
        <dbReference type="WBParaSite" id="SBAD_0001352101-mRNA-1"/>
    </source>
</evidence>
<keyword evidence="2" id="KW-1185">Reference proteome</keyword>
<dbReference type="EMBL" id="UZAM01020281">
    <property type="protein sequence ID" value="VDP54142.1"/>
    <property type="molecule type" value="Genomic_DNA"/>
</dbReference>
<sequence length="147" mass="16278">MWQWLGGPEGFSELEDWTQLQRASVSGFYVKEGCGMEGWPPGPWSSLPLWGFGLASKSFRSFCGKGGVLYSASGVPPKEGFQRRARFPGDWKTQTRHEAYGEGHNASLCPRRPSSMGVASWAMQVSPTLKVGHQANSKVSWMAMEEF</sequence>
<accession>A0A183JB57</accession>
<reference evidence="1 2" key="2">
    <citation type="submission" date="2018-11" db="EMBL/GenBank/DDBJ databases">
        <authorList>
            <consortium name="Pathogen Informatics"/>
        </authorList>
    </citation>
    <scope>NUCLEOTIDE SEQUENCE [LARGE SCALE GENOMIC DNA]</scope>
</reference>